<dbReference type="Gene3D" id="3.40.630.30">
    <property type="match status" value="1"/>
</dbReference>
<evidence type="ECO:0000313" key="2">
    <source>
        <dbReference type="EMBL" id="SEE62349.1"/>
    </source>
</evidence>
<dbReference type="OrthoDB" id="9801656at2"/>
<accession>A0A0J6GJR8</accession>
<keyword evidence="3" id="KW-1185">Reference proteome</keyword>
<dbReference type="RefSeq" id="WP_048359329.1">
    <property type="nucleotide sequence ID" value="NZ_FNUD01000002.1"/>
</dbReference>
<dbReference type="PATRIC" id="fig|882211.3.peg.1572"/>
<evidence type="ECO:0000259" key="1">
    <source>
        <dbReference type="PROSITE" id="PS51186"/>
    </source>
</evidence>
<reference evidence="2" key="1">
    <citation type="submission" date="2016-10" db="EMBL/GenBank/DDBJ databases">
        <authorList>
            <person name="Varghese N."/>
            <person name="Submissions S."/>
        </authorList>
    </citation>
    <scope>NUCLEOTIDE SEQUENCE [LARGE SCALE GENOMIC DNA]</scope>
    <source>
        <strain evidence="2">LMG 25555</strain>
    </source>
</reference>
<dbReference type="AlphaFoldDB" id="A0A0J6GJR8"/>
<name>A0A0J6GJR8_PSEDM</name>
<dbReference type="Pfam" id="PF13302">
    <property type="entry name" value="Acetyltransf_3"/>
    <property type="match status" value="1"/>
</dbReference>
<dbReference type="PANTHER" id="PTHR43792:SF1">
    <property type="entry name" value="N-ACETYLTRANSFERASE DOMAIN-CONTAINING PROTEIN"/>
    <property type="match status" value="1"/>
</dbReference>
<comment type="caution">
    <text evidence="2">The sequence shown here is derived from an EMBL/GenBank/DDBJ whole genome shotgun (WGS) entry which is preliminary data.</text>
</comment>
<dbReference type="InterPro" id="IPR016181">
    <property type="entry name" value="Acyl_CoA_acyltransferase"/>
</dbReference>
<dbReference type="EMBL" id="FNUD01000002">
    <property type="protein sequence ID" value="SEE62349.1"/>
    <property type="molecule type" value="Genomic_DNA"/>
</dbReference>
<evidence type="ECO:0000313" key="3">
    <source>
        <dbReference type="Proteomes" id="UP000183613"/>
    </source>
</evidence>
<dbReference type="InterPro" id="IPR051531">
    <property type="entry name" value="N-acetyltransferase"/>
</dbReference>
<sequence>MEQIQELESARLHLRPWRDTDLPEFAAMCADPQVMRHFPAPLSRLESAALIGRIRGHFAEYGYGLWALERKDTGAFIGFTGLMNVTLEASFAPAVEIGWRLAPEHWGLGYASEAAWAALRCAFDRLALDQVVSFTSQLNLPSQKVMQAIGMQRDLDGDFEHPRLPQGHPLRSHALYRITRAQWLETLHG</sequence>
<dbReference type="SUPFAM" id="SSF55729">
    <property type="entry name" value="Acyl-CoA N-acyltransferases (Nat)"/>
    <property type="match status" value="1"/>
</dbReference>
<protein>
    <submittedName>
        <fullName evidence="2">Protein N-acetyltransferase, RimJ/RimL family</fullName>
    </submittedName>
</protein>
<dbReference type="PANTHER" id="PTHR43792">
    <property type="entry name" value="GNAT FAMILY, PUTATIVE (AFU_ORTHOLOGUE AFUA_3G00765)-RELATED-RELATED"/>
    <property type="match status" value="1"/>
</dbReference>
<dbReference type="PROSITE" id="PS51186">
    <property type="entry name" value="GNAT"/>
    <property type="match status" value="1"/>
</dbReference>
<gene>
    <name evidence="2" type="ORF">SAMN04489800_1483</name>
</gene>
<organism evidence="2 3">
    <name type="scientific">Pseudomonas deceptionensis</name>
    <dbReference type="NCBI Taxonomy" id="882211"/>
    <lineage>
        <taxon>Bacteria</taxon>
        <taxon>Pseudomonadati</taxon>
        <taxon>Pseudomonadota</taxon>
        <taxon>Gammaproteobacteria</taxon>
        <taxon>Pseudomonadales</taxon>
        <taxon>Pseudomonadaceae</taxon>
        <taxon>Pseudomonas</taxon>
    </lineage>
</organism>
<dbReference type="Proteomes" id="UP000183613">
    <property type="component" value="Unassembled WGS sequence"/>
</dbReference>
<dbReference type="GO" id="GO:0016747">
    <property type="term" value="F:acyltransferase activity, transferring groups other than amino-acyl groups"/>
    <property type="evidence" value="ECO:0007669"/>
    <property type="project" value="InterPro"/>
</dbReference>
<dbReference type="InterPro" id="IPR000182">
    <property type="entry name" value="GNAT_dom"/>
</dbReference>
<feature type="domain" description="N-acetyltransferase" evidence="1">
    <location>
        <begin position="12"/>
        <end position="171"/>
    </location>
</feature>
<proteinExistence type="predicted"/>